<name>A0A9X8GWZ6_9BURK</name>
<organism evidence="2 3">
    <name type="scientific">Acidovorax cavernicola</name>
    <dbReference type="NCBI Taxonomy" id="1675792"/>
    <lineage>
        <taxon>Bacteria</taxon>
        <taxon>Pseudomonadati</taxon>
        <taxon>Pseudomonadota</taxon>
        <taxon>Betaproteobacteria</taxon>
        <taxon>Burkholderiales</taxon>
        <taxon>Comamonadaceae</taxon>
        <taxon>Acidovorax</taxon>
    </lineage>
</organism>
<comment type="caution">
    <text evidence="2">The sequence shown here is derived from an EMBL/GenBank/DDBJ whole genome shotgun (WGS) entry which is preliminary data.</text>
</comment>
<dbReference type="Proteomes" id="UP000265619">
    <property type="component" value="Unassembled WGS sequence"/>
</dbReference>
<sequence length="305" mass="32737">MDKEVEPSVLTAIDEMRLSGPRLTPVEIVAKMGVFDARDKPFEHAWLATGDNVIATIWGEFVSVGAGGRWFYLESLDAQRRPGGGVRSAQQAQRAKDRLALLKRTFDAGQGFRAVLQTNRIAIAELESNKNAKVSTRVRDDAEWHVATWEPEQQLAVLVRGPRGWVPTEADIAAAKARGGVAADGEADAAPAGPVTEDAVQDAAMAYVMGHFKGYGYNAEDVTSKALGFDIEVSNAKGAMLLKVVVKGTAPALPTFALTPEQSMAAVREPLWRLLVVSDAGSGTAAHKIYKPTEVDQAPGFQRKG</sequence>
<dbReference type="RefSeq" id="WP_119552579.1">
    <property type="nucleotide sequence ID" value="NZ_QXMN01000004.1"/>
</dbReference>
<evidence type="ECO:0000313" key="3">
    <source>
        <dbReference type="Proteomes" id="UP000265619"/>
    </source>
</evidence>
<dbReference type="OrthoDB" id="8843698at2"/>
<evidence type="ECO:0000259" key="1">
    <source>
        <dbReference type="Pfam" id="PF13020"/>
    </source>
</evidence>
<gene>
    <name evidence="2" type="ORF">D3H34_06265</name>
</gene>
<dbReference type="Pfam" id="PF13020">
    <property type="entry name" value="NOV_C"/>
    <property type="match status" value="1"/>
</dbReference>
<keyword evidence="3" id="KW-1185">Reference proteome</keyword>
<evidence type="ECO:0000313" key="2">
    <source>
        <dbReference type="EMBL" id="RIX83596.1"/>
    </source>
</evidence>
<feature type="domain" description="Protein NO VEIN C-terminal" evidence="1">
    <location>
        <begin position="202"/>
        <end position="284"/>
    </location>
</feature>
<dbReference type="EMBL" id="QXMN01000004">
    <property type="protein sequence ID" value="RIX83596.1"/>
    <property type="molecule type" value="Genomic_DNA"/>
</dbReference>
<dbReference type="AlphaFoldDB" id="A0A9X8GWZ6"/>
<dbReference type="InterPro" id="IPR024975">
    <property type="entry name" value="NOV_C"/>
</dbReference>
<protein>
    <submittedName>
        <fullName evidence="2">DUF3883 domain-containing protein</fullName>
    </submittedName>
</protein>
<proteinExistence type="predicted"/>
<accession>A0A9X8GWZ6</accession>
<reference evidence="2 3" key="1">
    <citation type="submission" date="2018-09" db="EMBL/GenBank/DDBJ databases">
        <title>Acidovorax cavernicola nov. sp. isolated from Gruta de las Maravillas (Aracena, Spain).</title>
        <authorList>
            <person name="Jurado V."/>
            <person name="Gutierrez-Patricio S."/>
            <person name="Gonzalez-Pimentel J.L."/>
            <person name="Miller A.Z."/>
            <person name="Laiz L."/>
            <person name="Saiz-Jimenez C."/>
        </authorList>
    </citation>
    <scope>NUCLEOTIDE SEQUENCE [LARGE SCALE GENOMIC DNA]</scope>
    <source>
        <strain evidence="2 3">1011MAR4D40.2</strain>
    </source>
</reference>